<proteinExistence type="predicted"/>
<accession>A0ABS0T088</accession>
<comment type="caution">
    <text evidence="2">The sequence shown here is derived from an EMBL/GenBank/DDBJ whole genome shotgun (WGS) entry which is preliminary data.</text>
</comment>
<gene>
    <name evidence="2" type="ORF">I4Q42_16610</name>
</gene>
<keyword evidence="3" id="KW-1185">Reference proteome</keyword>
<sequence length="184" mass="19234">MFVQASAPPPAVAPAPPAPVMQLATVTQRALPLTLTKAGRVERAVVRQQVFMKISVRPGATATVEGQAVTPTPCAWTIETYLQREICFSSMTGQTSCTDPVSTLLAAGEAGQADLTGQSCDVMAEPVTQSARRVRAGIEPMSTAVFEDDYKVKVRPLLTAGGVILSDPSAKPPPKPASSRKSGS</sequence>
<organism evidence="2 3">
    <name type="scientific">Caulobacter hibisci</name>
    <dbReference type="NCBI Taxonomy" id="2035993"/>
    <lineage>
        <taxon>Bacteria</taxon>
        <taxon>Pseudomonadati</taxon>
        <taxon>Pseudomonadota</taxon>
        <taxon>Alphaproteobacteria</taxon>
        <taxon>Caulobacterales</taxon>
        <taxon>Caulobacteraceae</taxon>
        <taxon>Caulobacter</taxon>
    </lineage>
</organism>
<protein>
    <submittedName>
        <fullName evidence="2">Uncharacterized protein</fullName>
    </submittedName>
</protein>
<name>A0ABS0T088_9CAUL</name>
<evidence type="ECO:0000313" key="3">
    <source>
        <dbReference type="Proteomes" id="UP000639859"/>
    </source>
</evidence>
<evidence type="ECO:0000313" key="2">
    <source>
        <dbReference type="EMBL" id="MBI1685293.1"/>
    </source>
</evidence>
<dbReference type="RefSeq" id="WP_198577201.1">
    <property type="nucleotide sequence ID" value="NZ_JADWOX010000012.1"/>
</dbReference>
<dbReference type="Proteomes" id="UP000639859">
    <property type="component" value="Unassembled WGS sequence"/>
</dbReference>
<evidence type="ECO:0000256" key="1">
    <source>
        <dbReference type="SAM" id="MobiDB-lite"/>
    </source>
</evidence>
<feature type="region of interest" description="Disordered" evidence="1">
    <location>
        <begin position="163"/>
        <end position="184"/>
    </location>
</feature>
<reference evidence="2 3" key="1">
    <citation type="submission" date="2020-11" db="EMBL/GenBank/DDBJ databases">
        <title>genome sequence of strain KACC 18849.</title>
        <authorList>
            <person name="Gao J."/>
            <person name="Zhang X."/>
        </authorList>
    </citation>
    <scope>NUCLEOTIDE SEQUENCE [LARGE SCALE GENOMIC DNA]</scope>
    <source>
        <strain evidence="2 3">KACC 18849</strain>
    </source>
</reference>
<dbReference type="EMBL" id="JADWOX010000012">
    <property type="protein sequence ID" value="MBI1685293.1"/>
    <property type="molecule type" value="Genomic_DNA"/>
</dbReference>